<keyword evidence="4" id="KW-1185">Reference proteome</keyword>
<keyword evidence="2" id="KW-1133">Transmembrane helix</keyword>
<dbReference type="OrthoDB" id="266533at2"/>
<evidence type="ECO:0000313" key="3">
    <source>
        <dbReference type="EMBL" id="QDU30393.1"/>
    </source>
</evidence>
<gene>
    <name evidence="3" type="ORF">ETAA8_55220</name>
</gene>
<feature type="compositionally biased region" description="Low complexity" evidence="1">
    <location>
        <begin position="295"/>
        <end position="313"/>
    </location>
</feature>
<evidence type="ECO:0000256" key="1">
    <source>
        <dbReference type="SAM" id="MobiDB-lite"/>
    </source>
</evidence>
<evidence type="ECO:0000256" key="2">
    <source>
        <dbReference type="SAM" id="Phobius"/>
    </source>
</evidence>
<accession>A0A517YJJ1</accession>
<reference evidence="3 4" key="1">
    <citation type="submission" date="2019-02" db="EMBL/GenBank/DDBJ databases">
        <title>Deep-cultivation of Planctomycetes and their phenomic and genomic characterization uncovers novel biology.</title>
        <authorList>
            <person name="Wiegand S."/>
            <person name="Jogler M."/>
            <person name="Boedeker C."/>
            <person name="Pinto D."/>
            <person name="Vollmers J."/>
            <person name="Rivas-Marin E."/>
            <person name="Kohn T."/>
            <person name="Peeters S.H."/>
            <person name="Heuer A."/>
            <person name="Rast P."/>
            <person name="Oberbeckmann S."/>
            <person name="Bunk B."/>
            <person name="Jeske O."/>
            <person name="Meyerdierks A."/>
            <person name="Storesund J.E."/>
            <person name="Kallscheuer N."/>
            <person name="Luecker S."/>
            <person name="Lage O.M."/>
            <person name="Pohl T."/>
            <person name="Merkel B.J."/>
            <person name="Hornburger P."/>
            <person name="Mueller R.-W."/>
            <person name="Bruemmer F."/>
            <person name="Labrenz M."/>
            <person name="Spormann A.M."/>
            <person name="Op den Camp H."/>
            <person name="Overmann J."/>
            <person name="Amann R."/>
            <person name="Jetten M.S.M."/>
            <person name="Mascher T."/>
            <person name="Medema M.H."/>
            <person name="Devos D.P."/>
            <person name="Kaster A.-K."/>
            <person name="Ovreas L."/>
            <person name="Rohde M."/>
            <person name="Galperin M.Y."/>
            <person name="Jogler C."/>
        </authorList>
    </citation>
    <scope>NUCLEOTIDE SEQUENCE [LARGE SCALE GENOMIC DNA]</scope>
    <source>
        <strain evidence="3 4">ETA_A8</strain>
    </source>
</reference>
<evidence type="ECO:0000313" key="4">
    <source>
        <dbReference type="Proteomes" id="UP000315017"/>
    </source>
</evidence>
<dbReference type="Proteomes" id="UP000315017">
    <property type="component" value="Chromosome"/>
</dbReference>
<dbReference type="KEGG" id="aagg:ETAA8_55220"/>
<protein>
    <submittedName>
        <fullName evidence="3">Uncharacterized protein</fullName>
    </submittedName>
</protein>
<sequence>MGQLKELWGKIQPHVFWIMCGGILVLSLASWYMSTGTLEEQRQANQSKIDSVYSGVGGLRSLAATHPNPASNAAIDALTRQYALEVAAGWEQQYRRQEGVLVWPASFDQDFHDAVKPLRPIEKVPVATPLALTIPDGLRRRYRDFIEDELPKLATTIGTKWNARRDGTVSEQPAGMLRADGTSAAPVDRSMVLWAPTNQQEILTTHFGFTAKEDDPSTLDVLYAQEDLWVLQNLMEIIKRTNEGAEGRHNATVKQIEYIRIGKGALGNAGQVMIVGSAVPGVASGGGFDEGMGGQPVAAGGPQGQPTATAGAPPVSPTTNASFNPLDPANWRYVDSNNFPLAGFQLREALNPAPTTDNQNALLAVAKRMPIRIRLEIDQRHMNRLLTEFGNAPLPVEIRQVRINRDAAAIGSPDSFFQAGTGGMLAGGEGNMGGFSPAGFRGEGAGFPNGAASLTKDATVDFNLVQLELYGIVYIYNPVNRSLLKLEEVATPISVPVMAANP</sequence>
<keyword evidence="2" id="KW-0472">Membrane</keyword>
<keyword evidence="2" id="KW-0812">Transmembrane</keyword>
<dbReference type="EMBL" id="CP036274">
    <property type="protein sequence ID" value="QDU30393.1"/>
    <property type="molecule type" value="Genomic_DNA"/>
</dbReference>
<dbReference type="RefSeq" id="WP_145095767.1">
    <property type="nucleotide sequence ID" value="NZ_CP036274.1"/>
</dbReference>
<feature type="transmembrane region" description="Helical" evidence="2">
    <location>
        <begin position="15"/>
        <end position="33"/>
    </location>
</feature>
<feature type="region of interest" description="Disordered" evidence="1">
    <location>
        <begin position="286"/>
        <end position="323"/>
    </location>
</feature>
<proteinExistence type="predicted"/>
<dbReference type="AlphaFoldDB" id="A0A517YJJ1"/>
<name>A0A517YJJ1_9BACT</name>
<organism evidence="3 4">
    <name type="scientific">Anatilimnocola aggregata</name>
    <dbReference type="NCBI Taxonomy" id="2528021"/>
    <lineage>
        <taxon>Bacteria</taxon>
        <taxon>Pseudomonadati</taxon>
        <taxon>Planctomycetota</taxon>
        <taxon>Planctomycetia</taxon>
        <taxon>Pirellulales</taxon>
        <taxon>Pirellulaceae</taxon>
        <taxon>Anatilimnocola</taxon>
    </lineage>
</organism>